<accession>A6JLV6</accession>
<name>A6JLV6_RAT</name>
<gene>
    <name evidence="1" type="ORF">rCG_55934</name>
</gene>
<sequence length="14" mass="1633">MPTTVRESLRIDQS</sequence>
<evidence type="ECO:0000313" key="2">
    <source>
        <dbReference type="Proteomes" id="UP000234681"/>
    </source>
</evidence>
<reference evidence="2" key="1">
    <citation type="submission" date="2005-09" db="EMBL/GenBank/DDBJ databases">
        <authorList>
            <person name="Mural R.J."/>
            <person name="Li P.W."/>
            <person name="Adams M.D."/>
            <person name="Amanatides P.G."/>
            <person name="Baden-Tillson H."/>
            <person name="Barnstead M."/>
            <person name="Chin S.H."/>
            <person name="Dew I."/>
            <person name="Evans C.A."/>
            <person name="Ferriera S."/>
            <person name="Flanigan M."/>
            <person name="Fosler C."/>
            <person name="Glodek A."/>
            <person name="Gu Z."/>
            <person name="Holt R.A."/>
            <person name="Jennings D."/>
            <person name="Kraft C.L."/>
            <person name="Lu F."/>
            <person name="Nguyen T."/>
            <person name="Nusskern D.R."/>
            <person name="Pfannkoch C.M."/>
            <person name="Sitter C."/>
            <person name="Sutton G.G."/>
            <person name="Venter J.C."/>
            <person name="Wang Z."/>
            <person name="Woodage T."/>
            <person name="Zheng X.H."/>
            <person name="Zhong F."/>
        </authorList>
    </citation>
    <scope>NUCLEOTIDE SEQUENCE [LARGE SCALE GENOMIC DNA]</scope>
    <source>
        <strain>BN</strain>
        <strain evidence="2">Sprague-Dawley</strain>
    </source>
</reference>
<proteinExistence type="predicted"/>
<dbReference type="Proteomes" id="UP000234681">
    <property type="component" value="Chromosome 17"/>
</dbReference>
<evidence type="ECO:0000313" key="1">
    <source>
        <dbReference type="EMBL" id="EDL78633.1"/>
    </source>
</evidence>
<dbReference type="EMBL" id="CH473990">
    <property type="protein sequence ID" value="EDL78633.1"/>
    <property type="molecule type" value="Genomic_DNA"/>
</dbReference>
<protein>
    <submittedName>
        <fullName evidence="1">RCG55934</fullName>
    </submittedName>
</protein>
<organism evidence="1 2">
    <name type="scientific">Rattus norvegicus</name>
    <name type="common">Rat</name>
    <dbReference type="NCBI Taxonomy" id="10116"/>
    <lineage>
        <taxon>Eukaryota</taxon>
        <taxon>Metazoa</taxon>
        <taxon>Chordata</taxon>
        <taxon>Craniata</taxon>
        <taxon>Vertebrata</taxon>
        <taxon>Euteleostomi</taxon>
        <taxon>Mammalia</taxon>
        <taxon>Eutheria</taxon>
        <taxon>Euarchontoglires</taxon>
        <taxon>Glires</taxon>
        <taxon>Rodentia</taxon>
        <taxon>Myomorpha</taxon>
        <taxon>Muroidea</taxon>
        <taxon>Muridae</taxon>
        <taxon>Murinae</taxon>
        <taxon>Rattus</taxon>
    </lineage>
</organism>